<dbReference type="AlphaFoldDB" id="I3Y567"/>
<dbReference type="STRING" id="765911.Thivi_0045"/>
<dbReference type="InterPro" id="IPR004101">
    <property type="entry name" value="Mur_ligase_C"/>
</dbReference>
<dbReference type="GO" id="GO:0005524">
    <property type="term" value="F:ATP binding"/>
    <property type="evidence" value="ECO:0007669"/>
    <property type="project" value="InterPro"/>
</dbReference>
<dbReference type="eggNOG" id="COG0769">
    <property type="taxonomic scope" value="Bacteria"/>
</dbReference>
<dbReference type="SUPFAM" id="SSF53623">
    <property type="entry name" value="MurD-like peptide ligases, catalytic domain"/>
    <property type="match status" value="1"/>
</dbReference>
<proteinExistence type="predicted"/>
<dbReference type="Proteomes" id="UP000006062">
    <property type="component" value="Chromosome"/>
</dbReference>
<dbReference type="Pfam" id="PF02875">
    <property type="entry name" value="Mur_ligase_C"/>
    <property type="match status" value="1"/>
</dbReference>
<dbReference type="GO" id="GO:0016881">
    <property type="term" value="F:acid-amino acid ligase activity"/>
    <property type="evidence" value="ECO:0007669"/>
    <property type="project" value="InterPro"/>
</dbReference>
<dbReference type="InterPro" id="IPR013221">
    <property type="entry name" value="Mur_ligase_cen"/>
</dbReference>
<evidence type="ECO:0000259" key="2">
    <source>
        <dbReference type="Pfam" id="PF08245"/>
    </source>
</evidence>
<dbReference type="EMBL" id="CP003154">
    <property type="protein sequence ID" value="AFL72135.1"/>
    <property type="molecule type" value="Genomic_DNA"/>
</dbReference>
<protein>
    <submittedName>
        <fullName evidence="4">UDP-N-acetylmuramyl tripeptide synthase</fullName>
    </submittedName>
</protein>
<feature type="domain" description="Cyanophycin synthase-like N-terminal" evidence="3">
    <location>
        <begin position="36"/>
        <end position="123"/>
    </location>
</feature>
<reference evidence="4 5" key="1">
    <citation type="submission" date="2012-06" db="EMBL/GenBank/DDBJ databases">
        <title>Complete sequence of Thiocystis violascens DSM 198.</title>
        <authorList>
            <consortium name="US DOE Joint Genome Institute"/>
            <person name="Lucas S."/>
            <person name="Han J."/>
            <person name="Lapidus A."/>
            <person name="Cheng J.-F."/>
            <person name="Goodwin L."/>
            <person name="Pitluck S."/>
            <person name="Peters L."/>
            <person name="Ovchinnikova G."/>
            <person name="Teshima H."/>
            <person name="Detter J.C."/>
            <person name="Han C."/>
            <person name="Tapia R."/>
            <person name="Land M."/>
            <person name="Hauser L."/>
            <person name="Kyrpides N."/>
            <person name="Ivanova N."/>
            <person name="Pagani I."/>
            <person name="Vogl K."/>
            <person name="Liu Z."/>
            <person name="Frigaard N.-U."/>
            <person name="Bryant D."/>
            <person name="Woyke T."/>
        </authorList>
    </citation>
    <scope>NUCLEOTIDE SEQUENCE [LARGE SCALE GENOMIC DNA]</scope>
    <source>
        <strain evidence="5">ATCC 17096 / DSM 198 / 6111</strain>
    </source>
</reference>
<evidence type="ECO:0000313" key="4">
    <source>
        <dbReference type="EMBL" id="AFL72135.1"/>
    </source>
</evidence>
<evidence type="ECO:0000259" key="3">
    <source>
        <dbReference type="Pfam" id="PF18921"/>
    </source>
</evidence>
<dbReference type="Pfam" id="PF18921">
    <property type="entry name" value="Cyanophycin_syn"/>
    <property type="match status" value="1"/>
</dbReference>
<gene>
    <name evidence="4" type="ordered locus">Thivi_0045</name>
</gene>
<dbReference type="InterPro" id="IPR036565">
    <property type="entry name" value="Mur-like_cat_sf"/>
</dbReference>
<organism evidence="4 5">
    <name type="scientific">Thiocystis violascens (strain ATCC 17096 / DSM 198 / 6111)</name>
    <name type="common">Chromatium violascens</name>
    <dbReference type="NCBI Taxonomy" id="765911"/>
    <lineage>
        <taxon>Bacteria</taxon>
        <taxon>Pseudomonadati</taxon>
        <taxon>Pseudomonadota</taxon>
        <taxon>Gammaproteobacteria</taxon>
        <taxon>Chromatiales</taxon>
        <taxon>Chromatiaceae</taxon>
        <taxon>Thiocystis</taxon>
    </lineage>
</organism>
<evidence type="ECO:0000313" key="5">
    <source>
        <dbReference type="Proteomes" id="UP000006062"/>
    </source>
</evidence>
<name>I3Y567_THIV6</name>
<accession>I3Y567</accession>
<feature type="domain" description="Mur ligase C-terminal" evidence="1">
    <location>
        <begin position="583"/>
        <end position="709"/>
    </location>
</feature>
<dbReference type="SUPFAM" id="SSF53244">
    <property type="entry name" value="MurD-like peptide ligases, peptide-binding domain"/>
    <property type="match status" value="1"/>
</dbReference>
<feature type="domain" description="Mur ligase central" evidence="2">
    <location>
        <begin position="345"/>
        <end position="503"/>
    </location>
</feature>
<dbReference type="PANTHER" id="PTHR23135">
    <property type="entry name" value="MUR LIGASE FAMILY MEMBER"/>
    <property type="match status" value="1"/>
</dbReference>
<dbReference type="Gene3D" id="3.40.1190.10">
    <property type="entry name" value="Mur-like, catalytic domain"/>
    <property type="match status" value="1"/>
</dbReference>
<dbReference type="HOGENOM" id="CLU_016806_0_0_6"/>
<dbReference type="InterPro" id="IPR044019">
    <property type="entry name" value="Cyanophycin_syn_N"/>
</dbReference>
<dbReference type="Gene3D" id="3.90.190.20">
    <property type="entry name" value="Mur ligase, C-terminal domain"/>
    <property type="match status" value="1"/>
</dbReference>
<sequence>MRGLNLWADFPVAEVWLDLSDHPPGDILWSSAYLRPRLGRLLPGLKRPRRPPIKHDQKRHERWLTQVLLEIILELAARIGKRPDFTRVRHTSEPGVYRLVFQSIEGLPAADCAETALEIVKAALAGTQCDAEFLLEALRGKAQDIALTPTGTALLTAAQARGIPVRRLPGELLQFGHGARQRRWFRTVPAEAEPATLEASQNRELLDTLLAATGLGCTDAPVKDTHYRILVAGQRVLAALWWQLDSSGNGIDPTITDVSGLLHDEVRARCLDAVRALGLETAEVRLAVPDITQSLESQGGRVSEVVSYPPLDLYLKAVHSCSIADACLDTLFRPGETGRIPIVAVSGTNGKTTVTRLIAHGLGISGRFVGMTCTDGIYLGERRIDTDDCAGPKSARLVLLNPQVEAAVLETARGGILREGLGFDACDVAVVTNIGEGDHLGLGWIDTVAELAEVKQTLVRGVGPEGTAVLNADDPLVARMARHCRGDVLFFAREASHPLILRHRRNGRRVAFTRGLDLILAEGKNEWTLLPLSRIPLTHDGQIRFQVENVLAGAAALWSLGVPLETLTVALETFGADLDKSPGRFNVLAIGGATVVFDYGHNPSALIALIEALGVFPHRRRLAVYSAAGDRRDVDLIRQGEILGHAFDQVILYEDHYTRGRQPGEIMSIFNQGLALGKRVREIQTIHGWQNAVESALWQAQPGDLLLIQADVIDETVDFVRAHLAGNAALRELPLLRTTLTAASARDPAVLMGQA</sequence>
<dbReference type="KEGG" id="tvi:Thivi_0045"/>
<keyword evidence="5" id="KW-1185">Reference proteome</keyword>
<dbReference type="PANTHER" id="PTHR23135:SF18">
    <property type="entry name" value="CYANOPHYCIN SYNTHETASE"/>
    <property type="match status" value="1"/>
</dbReference>
<dbReference type="Pfam" id="PF08245">
    <property type="entry name" value="Mur_ligase_M"/>
    <property type="match status" value="1"/>
</dbReference>
<evidence type="ECO:0000259" key="1">
    <source>
        <dbReference type="Pfam" id="PF02875"/>
    </source>
</evidence>
<dbReference type="InterPro" id="IPR036615">
    <property type="entry name" value="Mur_ligase_C_dom_sf"/>
</dbReference>